<accession>A0A2H9ZRD8</accession>
<reference evidence="1 2" key="1">
    <citation type="journal article" date="2017" name="Nature">
        <title>The Apostasia genome and the evolution of orchids.</title>
        <authorList>
            <person name="Zhang G.Q."/>
            <person name="Liu K.W."/>
            <person name="Li Z."/>
            <person name="Lohaus R."/>
            <person name="Hsiao Y.Y."/>
            <person name="Niu S.C."/>
            <person name="Wang J.Y."/>
            <person name="Lin Y.C."/>
            <person name="Xu Q."/>
            <person name="Chen L.J."/>
            <person name="Yoshida K."/>
            <person name="Fujiwara S."/>
            <person name="Wang Z.W."/>
            <person name="Zhang Y.Q."/>
            <person name="Mitsuda N."/>
            <person name="Wang M."/>
            <person name="Liu G.H."/>
            <person name="Pecoraro L."/>
            <person name="Huang H.X."/>
            <person name="Xiao X.J."/>
            <person name="Lin M."/>
            <person name="Wu X.Y."/>
            <person name="Wu W.L."/>
            <person name="Chen Y.Y."/>
            <person name="Chang S.B."/>
            <person name="Sakamoto S."/>
            <person name="Ohme-Takagi M."/>
            <person name="Yagi M."/>
            <person name="Zeng S.J."/>
            <person name="Shen C.Y."/>
            <person name="Yeh C.M."/>
            <person name="Luo Y.B."/>
            <person name="Tsai W.C."/>
            <person name="Van de Peer Y."/>
            <person name="Liu Z.J."/>
        </authorList>
    </citation>
    <scope>NUCLEOTIDE SEQUENCE [LARGE SCALE GENOMIC DNA]</scope>
    <source>
        <strain evidence="2">cv. Shenzhen</strain>
        <tissue evidence="1">Stem</tissue>
    </source>
</reference>
<name>A0A2H9ZRD8_9ASPA</name>
<keyword evidence="2" id="KW-1185">Reference proteome</keyword>
<protein>
    <submittedName>
        <fullName evidence="1">Uncharacterized protein</fullName>
    </submittedName>
</protein>
<dbReference type="PANTHER" id="PTHR31798">
    <property type="entry name" value="HYDROXYPROLINE-RICH GLYCOPROTEIN-LIKE"/>
    <property type="match status" value="1"/>
</dbReference>
<dbReference type="PANTHER" id="PTHR31798:SF10">
    <property type="entry name" value="OS02G0822000 PROTEIN"/>
    <property type="match status" value="1"/>
</dbReference>
<dbReference type="InterPro" id="IPR040420">
    <property type="entry name" value="At1g76660-like"/>
</dbReference>
<evidence type="ECO:0000313" key="1">
    <source>
        <dbReference type="EMBL" id="PKA45856.1"/>
    </source>
</evidence>
<dbReference type="STRING" id="1088818.A0A2H9ZRD8"/>
<dbReference type="OrthoDB" id="1927968at2759"/>
<dbReference type="AlphaFoldDB" id="A0A2H9ZRD8"/>
<sequence>MRRGSSRDSFETVIAAASAVSSAERRVQPVTVPRHRWKAWLGMFLCFGSQRQTNRISQAILVPEPIMGGYNPLAPVNPTLVYAPPSSPASFLQSEPPSSTQSPAKFFSLSALAANTYSPTTPYSIFAIGPYANDTKLVTPPVFSAFTTEPSTAPFTPPEPVLQTTPSSPEVPFAKLLSSSLQSNCKESNFYDLQPGSPISHLISPTSVCSGTSSPFPDMEFHPASQPPKILSAGDLALRKLVNHRFARDNISILDGQITAIGSSSTEDDGNSFEFTARDVYHFMERKLETKPYELPGKTGHPIENLASKEFNFNFENEFESNKNWVLFPLTHPAVS</sequence>
<dbReference type="EMBL" id="KZ454678">
    <property type="protein sequence ID" value="PKA45856.1"/>
    <property type="molecule type" value="Genomic_DNA"/>
</dbReference>
<proteinExistence type="predicted"/>
<evidence type="ECO:0000313" key="2">
    <source>
        <dbReference type="Proteomes" id="UP000236161"/>
    </source>
</evidence>
<gene>
    <name evidence="1" type="ORF">AXF42_Ash016882</name>
</gene>
<organism evidence="1 2">
    <name type="scientific">Apostasia shenzhenica</name>
    <dbReference type="NCBI Taxonomy" id="1088818"/>
    <lineage>
        <taxon>Eukaryota</taxon>
        <taxon>Viridiplantae</taxon>
        <taxon>Streptophyta</taxon>
        <taxon>Embryophyta</taxon>
        <taxon>Tracheophyta</taxon>
        <taxon>Spermatophyta</taxon>
        <taxon>Magnoliopsida</taxon>
        <taxon>Liliopsida</taxon>
        <taxon>Asparagales</taxon>
        <taxon>Orchidaceae</taxon>
        <taxon>Apostasioideae</taxon>
        <taxon>Apostasia</taxon>
    </lineage>
</organism>
<dbReference type="Proteomes" id="UP000236161">
    <property type="component" value="Unassembled WGS sequence"/>
</dbReference>